<comment type="caution">
    <text evidence="1">The sequence shown here is derived from an EMBL/GenBank/DDBJ whole genome shotgun (WGS) entry which is preliminary data.</text>
</comment>
<dbReference type="AlphaFoldDB" id="A0AAE0XPV5"/>
<reference evidence="1" key="1">
    <citation type="journal article" date="2023" name="G3 (Bethesda)">
        <title>A reference genome for the long-term kleptoplast-retaining sea slug Elysia crispata morphotype clarki.</title>
        <authorList>
            <person name="Eastman K.E."/>
            <person name="Pendleton A.L."/>
            <person name="Shaikh M.A."/>
            <person name="Suttiyut T."/>
            <person name="Ogas R."/>
            <person name="Tomko P."/>
            <person name="Gavelis G."/>
            <person name="Widhalm J.R."/>
            <person name="Wisecaver J.H."/>
        </authorList>
    </citation>
    <scope>NUCLEOTIDE SEQUENCE</scope>
    <source>
        <strain evidence="1">ECLA1</strain>
    </source>
</reference>
<sequence length="74" mass="8380">MTYMTILKKAADAVYRLPSPDTIANASWCCVIVQPNRNRRDLLIKPLTSQVEHGTQIVRLQTTAAERLLEIDVK</sequence>
<accession>A0AAE0XPV5</accession>
<organism evidence="1 2">
    <name type="scientific">Elysia crispata</name>
    <name type="common">lettuce slug</name>
    <dbReference type="NCBI Taxonomy" id="231223"/>
    <lineage>
        <taxon>Eukaryota</taxon>
        <taxon>Metazoa</taxon>
        <taxon>Spiralia</taxon>
        <taxon>Lophotrochozoa</taxon>
        <taxon>Mollusca</taxon>
        <taxon>Gastropoda</taxon>
        <taxon>Heterobranchia</taxon>
        <taxon>Euthyneura</taxon>
        <taxon>Panpulmonata</taxon>
        <taxon>Sacoglossa</taxon>
        <taxon>Placobranchoidea</taxon>
        <taxon>Plakobranchidae</taxon>
        <taxon>Elysia</taxon>
    </lineage>
</organism>
<evidence type="ECO:0000313" key="2">
    <source>
        <dbReference type="Proteomes" id="UP001283361"/>
    </source>
</evidence>
<proteinExistence type="predicted"/>
<dbReference type="EMBL" id="JAWDGP010007852">
    <property type="protein sequence ID" value="KAK3702551.1"/>
    <property type="molecule type" value="Genomic_DNA"/>
</dbReference>
<name>A0AAE0XPV5_9GAST</name>
<dbReference type="Proteomes" id="UP001283361">
    <property type="component" value="Unassembled WGS sequence"/>
</dbReference>
<keyword evidence="2" id="KW-1185">Reference proteome</keyword>
<protein>
    <submittedName>
        <fullName evidence="1">Uncharacterized protein</fullName>
    </submittedName>
</protein>
<gene>
    <name evidence="1" type="ORF">RRG08_042544</name>
</gene>
<evidence type="ECO:0000313" key="1">
    <source>
        <dbReference type="EMBL" id="KAK3702551.1"/>
    </source>
</evidence>